<evidence type="ECO:0000256" key="2">
    <source>
        <dbReference type="SAM" id="SignalP"/>
    </source>
</evidence>
<keyword evidence="1" id="KW-0472">Membrane</keyword>
<feature type="chain" id="PRO_5016624152" evidence="2">
    <location>
        <begin position="23"/>
        <end position="161"/>
    </location>
</feature>
<reference evidence="3 4" key="1">
    <citation type="submission" date="2018-06" db="EMBL/GenBank/DDBJ databases">
        <authorList>
            <consortium name="Pathogen Informatics"/>
            <person name="Doyle S."/>
        </authorList>
    </citation>
    <scope>NUCLEOTIDE SEQUENCE [LARGE SCALE GENOMIC DNA]</scope>
    <source>
        <strain evidence="3 4">NCTC4191</strain>
    </source>
</reference>
<evidence type="ECO:0000313" key="4">
    <source>
        <dbReference type="Proteomes" id="UP000254253"/>
    </source>
</evidence>
<dbReference type="EMBL" id="UFRN01000002">
    <property type="protein sequence ID" value="SUT95129.1"/>
    <property type="molecule type" value="Genomic_DNA"/>
</dbReference>
<dbReference type="AlphaFoldDB" id="A0A380U3S5"/>
<proteinExistence type="predicted"/>
<organism evidence="3 4">
    <name type="scientific">Actinobacillus lignieresii</name>
    <dbReference type="NCBI Taxonomy" id="720"/>
    <lineage>
        <taxon>Bacteria</taxon>
        <taxon>Pseudomonadati</taxon>
        <taxon>Pseudomonadota</taxon>
        <taxon>Gammaproteobacteria</taxon>
        <taxon>Pasteurellales</taxon>
        <taxon>Pasteurellaceae</taxon>
        <taxon>Actinobacillus</taxon>
    </lineage>
</organism>
<evidence type="ECO:0000313" key="3">
    <source>
        <dbReference type="EMBL" id="SUT95129.1"/>
    </source>
</evidence>
<name>A0A380U3S5_ACTLI</name>
<keyword evidence="1" id="KW-1133">Transmembrane helix</keyword>
<evidence type="ECO:0000256" key="1">
    <source>
        <dbReference type="SAM" id="Phobius"/>
    </source>
</evidence>
<gene>
    <name evidence="3" type="primary">cbiL</name>
    <name evidence="3" type="ORF">NCTC4191_01801</name>
</gene>
<protein>
    <submittedName>
        <fullName evidence="3">Putative cytoplasmic membrane protein CbiL</fullName>
    </submittedName>
</protein>
<keyword evidence="1" id="KW-0812">Transmembrane</keyword>
<keyword evidence="2" id="KW-0732">Signal</keyword>
<accession>A0A380U3S5</accession>
<feature type="transmembrane region" description="Helical" evidence="1">
    <location>
        <begin position="132"/>
        <end position="154"/>
    </location>
</feature>
<dbReference type="Proteomes" id="UP000254253">
    <property type="component" value="Unassembled WGS sequence"/>
</dbReference>
<keyword evidence="4" id="KW-1185">Reference proteome</keyword>
<feature type="signal peptide" evidence="2">
    <location>
        <begin position="1"/>
        <end position="22"/>
    </location>
</feature>
<sequence length="161" mass="17999">MMKVVRYLLVLVLSLFSFQAIAHNLYLFAQYDGDEITGRAYYSDQSPAAETYVEAYQLGMGGNPEQPIVSGKTDLSGHFVLPVTTTGPFKVVIDGPEGHRAERVADNIAKRAMGRSEFELLREDLHKLKDKIYLHDILGGIGYIFGLFGLFALLKAKREKQ</sequence>